<reference evidence="2" key="1">
    <citation type="journal article" date="2020" name="Stud. Mycol.">
        <title>101 Dothideomycetes genomes: a test case for predicting lifestyles and emergence of pathogens.</title>
        <authorList>
            <person name="Haridas S."/>
            <person name="Albert R."/>
            <person name="Binder M."/>
            <person name="Bloem J."/>
            <person name="Labutti K."/>
            <person name="Salamov A."/>
            <person name="Andreopoulos B."/>
            <person name="Baker S."/>
            <person name="Barry K."/>
            <person name="Bills G."/>
            <person name="Bluhm B."/>
            <person name="Cannon C."/>
            <person name="Castanera R."/>
            <person name="Culley D."/>
            <person name="Daum C."/>
            <person name="Ezra D."/>
            <person name="Gonzalez J."/>
            <person name="Henrissat B."/>
            <person name="Kuo A."/>
            <person name="Liang C."/>
            <person name="Lipzen A."/>
            <person name="Lutzoni F."/>
            <person name="Magnuson J."/>
            <person name="Mondo S."/>
            <person name="Nolan M."/>
            <person name="Ohm R."/>
            <person name="Pangilinan J."/>
            <person name="Park H.-J."/>
            <person name="Ramirez L."/>
            <person name="Alfaro M."/>
            <person name="Sun H."/>
            <person name="Tritt A."/>
            <person name="Yoshinaga Y."/>
            <person name="Zwiers L.-H."/>
            <person name="Turgeon B."/>
            <person name="Goodwin S."/>
            <person name="Spatafora J."/>
            <person name="Crous P."/>
            <person name="Grigoriev I."/>
        </authorList>
    </citation>
    <scope>NUCLEOTIDE SEQUENCE</scope>
    <source>
        <strain evidence="2">CBS 113389</strain>
    </source>
</reference>
<dbReference type="GeneID" id="54470205"/>
<dbReference type="Proteomes" id="UP000799767">
    <property type="component" value="Unassembled WGS sequence"/>
</dbReference>
<organism evidence="2 3">
    <name type="scientific">Neohortaea acidophila</name>
    <dbReference type="NCBI Taxonomy" id="245834"/>
    <lineage>
        <taxon>Eukaryota</taxon>
        <taxon>Fungi</taxon>
        <taxon>Dikarya</taxon>
        <taxon>Ascomycota</taxon>
        <taxon>Pezizomycotina</taxon>
        <taxon>Dothideomycetes</taxon>
        <taxon>Dothideomycetidae</taxon>
        <taxon>Mycosphaerellales</taxon>
        <taxon>Teratosphaeriaceae</taxon>
        <taxon>Neohortaea</taxon>
    </lineage>
</organism>
<evidence type="ECO:0000256" key="1">
    <source>
        <dbReference type="SAM" id="MobiDB-lite"/>
    </source>
</evidence>
<proteinExistence type="predicted"/>
<evidence type="ECO:0000313" key="3">
    <source>
        <dbReference type="Proteomes" id="UP000799767"/>
    </source>
</evidence>
<keyword evidence="3" id="KW-1185">Reference proteome</keyword>
<protein>
    <submittedName>
        <fullName evidence="2">Uncharacterized protein</fullName>
    </submittedName>
</protein>
<accession>A0A6A6Q0E1</accession>
<sequence length="303" mass="34288">MESPISREIERIRRFICRKEKAWRKHASIAQTHESPDEMPPLVPFTTYDDLIAALQARYEEMCARVEAQLADGAPTRLVRRLPQRSIPDMIGRAVQEPRGCETIYGQIAHATELIAREVGCVELMVIKMEQGIDLAFKTLHEELTSLTSLHAWAWNHARRGYEWAEKLAAAEEDIFTRSQGGNHVELGDIAALEWLRDAAVDAGAHNKRLDFDVETALLNMRDLAPCMEWMMREVGKRVGNHTATLEMLYGFNLRRQSLITEYFKASEEDSDTSGDSSDDGTDVDEESRESSDSDGGMSNEEE</sequence>
<name>A0A6A6Q0E1_9PEZI</name>
<dbReference type="EMBL" id="MU001633">
    <property type="protein sequence ID" value="KAF2485725.1"/>
    <property type="molecule type" value="Genomic_DNA"/>
</dbReference>
<evidence type="ECO:0000313" key="2">
    <source>
        <dbReference type="EMBL" id="KAF2485725.1"/>
    </source>
</evidence>
<feature type="compositionally biased region" description="Acidic residues" evidence="1">
    <location>
        <begin position="269"/>
        <end position="288"/>
    </location>
</feature>
<gene>
    <name evidence="2" type="ORF">BDY17DRAFT_110693</name>
</gene>
<feature type="region of interest" description="Disordered" evidence="1">
    <location>
        <begin position="265"/>
        <end position="303"/>
    </location>
</feature>
<dbReference type="AlphaFoldDB" id="A0A6A6Q0E1"/>
<dbReference type="RefSeq" id="XP_033592294.1">
    <property type="nucleotide sequence ID" value="XM_033729203.1"/>
</dbReference>